<feature type="binding site" evidence="13">
    <location>
        <position position="395"/>
    </location>
    <ligand>
        <name>FAD</name>
        <dbReference type="ChEBI" id="CHEBI:57692"/>
    </ligand>
</feature>
<dbReference type="NCBIfam" id="TIGR01812">
    <property type="entry name" value="sdhA_frdA_Gneg"/>
    <property type="match status" value="1"/>
</dbReference>
<feature type="binding site" evidence="13">
    <location>
        <position position="406"/>
    </location>
    <ligand>
        <name>substrate</name>
    </ligand>
</feature>
<evidence type="ECO:0000256" key="6">
    <source>
        <dbReference type="ARBA" id="ARBA00022630"/>
    </source>
</evidence>
<dbReference type="GO" id="GO:0050660">
    <property type="term" value="F:flavin adenine dinucleotide binding"/>
    <property type="evidence" value="ECO:0007669"/>
    <property type="project" value="InterPro"/>
</dbReference>
<dbReference type="EMBL" id="RKHK01000001">
    <property type="protein sequence ID" value="ROR71979.1"/>
    <property type="molecule type" value="Genomic_DNA"/>
</dbReference>
<reference evidence="16 17" key="1">
    <citation type="submission" date="2018-11" db="EMBL/GenBank/DDBJ databases">
        <title>Sequencing the genomes of 1000 actinobacteria strains.</title>
        <authorList>
            <person name="Klenk H.-P."/>
        </authorList>
    </citation>
    <scope>NUCLEOTIDE SEQUENCE [LARGE SCALE GENOMIC DNA]</scope>
    <source>
        <strain evidence="16 17">DSM 11294</strain>
    </source>
</reference>
<feature type="binding site" evidence="13">
    <location>
        <position position="253"/>
    </location>
    <ligand>
        <name>substrate</name>
    </ligand>
</feature>
<feature type="domain" description="FAD-dependent oxidoreductase 2 FAD-binding" evidence="14">
    <location>
        <begin position="16"/>
        <end position="412"/>
    </location>
</feature>
<evidence type="ECO:0000256" key="2">
    <source>
        <dbReference type="ARBA" id="ARBA00004170"/>
    </source>
</evidence>
<dbReference type="PROSITE" id="PS00504">
    <property type="entry name" value="FRD_SDH_FAD_BINDING"/>
    <property type="match status" value="1"/>
</dbReference>
<evidence type="ECO:0000313" key="16">
    <source>
        <dbReference type="EMBL" id="ROR71979.1"/>
    </source>
</evidence>
<feature type="binding site" evidence="13">
    <location>
        <position position="365"/>
    </location>
    <ligand>
        <name>substrate</name>
    </ligand>
</feature>
<dbReference type="SUPFAM" id="SSF46977">
    <property type="entry name" value="Succinate dehydrogenase/fumarate reductase flavoprotein C-terminal domain"/>
    <property type="match status" value="1"/>
</dbReference>
<comment type="catalytic activity">
    <reaction evidence="11">
        <text>a quinone + succinate = fumarate + a quinol</text>
        <dbReference type="Rhea" id="RHEA:40523"/>
        <dbReference type="ChEBI" id="CHEBI:24646"/>
        <dbReference type="ChEBI" id="CHEBI:29806"/>
        <dbReference type="ChEBI" id="CHEBI:30031"/>
        <dbReference type="ChEBI" id="CHEBI:132124"/>
        <dbReference type="EC" id="1.3.5.1"/>
    </reaction>
</comment>
<comment type="caution">
    <text evidence="16">The sequence shown here is derived from an EMBL/GenBank/DDBJ whole genome shotgun (WGS) entry which is preliminary data.</text>
</comment>
<evidence type="ECO:0000259" key="15">
    <source>
        <dbReference type="Pfam" id="PF02910"/>
    </source>
</evidence>
<organism evidence="16 17">
    <name type="scientific">Bogoriella caseilytica</name>
    <dbReference type="NCBI Taxonomy" id="56055"/>
    <lineage>
        <taxon>Bacteria</taxon>
        <taxon>Bacillati</taxon>
        <taxon>Actinomycetota</taxon>
        <taxon>Actinomycetes</taxon>
        <taxon>Micrococcales</taxon>
        <taxon>Bogoriellaceae</taxon>
        <taxon>Bogoriella</taxon>
    </lineage>
</organism>
<sequence length="588" mass="61361">MNQQSSAPEVRIHRTDVAVVGGGGAGLRAAIAASQAHPELDVTVISKVYPLRSHTVAAEGGAAGVIDPGDSHAAHIADTLSSGEGLCDPDVVAHVVSQAPRELARLERWGCPWSRTPDGEVATRRFGGMSQPRTWFAADRTGLHLLRTLLQTSVKLGIQRLDDHLVLDLLAHDGRVGGLLAHSQRDGETVLIEAGAVILATGGAGRAFQRSTNSAQVTGDGIAMAYRAGLPLRDMEMVQYHPTAILGSGTLITEACRGEGAVLRNASGHRYLADYGLGPVTPVGRPEPRRMELGPRDRLSQAFWHESQAGRTVPGEPGEADSVHLDLRHLGEDVLRERLPQTLQQVHRRGLNPLVDLIPVSPAVHYTMGGIATHAPNGDGQAVATGLAGLYAAGECASSGLHGANRLGSNSLTEILVLGRAAGLQAGAHAVATSASARPDVRAEARERAAAHYARLGRGSEAPGAIRRELGAALERGAGIVRTDAGLATAAATVAELRRRYADVQVTDTSRVHNTDWAEVIELGAMLDVGEVIVQAAQARRESRGAHQRDGYGLAPEASHTLALSGAGPGPVVQLTASAGALALQAAR</sequence>
<dbReference type="InterPro" id="IPR030664">
    <property type="entry name" value="SdhA/FrdA/AprA"/>
</dbReference>
<dbReference type="AlphaFoldDB" id="A0A3N2B9N4"/>
<gene>
    <name evidence="16" type="ORF">EDD31_0320</name>
</gene>
<evidence type="ECO:0000256" key="10">
    <source>
        <dbReference type="ARBA" id="ARBA00023136"/>
    </source>
</evidence>
<dbReference type="PIRSF" id="PIRSF000171">
    <property type="entry name" value="SDHA_APRA_LASPO"/>
    <property type="match status" value="1"/>
</dbReference>
<dbReference type="GO" id="GO:0008177">
    <property type="term" value="F:succinate dehydrogenase (quinone) activity"/>
    <property type="evidence" value="ECO:0007669"/>
    <property type="project" value="UniProtKB-EC"/>
</dbReference>
<feature type="binding site" evidence="13">
    <location>
        <position position="220"/>
    </location>
    <ligand>
        <name>FAD</name>
        <dbReference type="ChEBI" id="CHEBI:57692"/>
    </ligand>
</feature>
<keyword evidence="17" id="KW-1185">Reference proteome</keyword>
<dbReference type="SUPFAM" id="SSF51905">
    <property type="entry name" value="FAD/NAD(P)-binding domain"/>
    <property type="match status" value="1"/>
</dbReference>
<evidence type="ECO:0000256" key="5">
    <source>
        <dbReference type="ARBA" id="ARBA00022448"/>
    </source>
</evidence>
<dbReference type="InterPro" id="IPR014006">
    <property type="entry name" value="Succ_Dhase_FrdA_Gneg"/>
</dbReference>
<evidence type="ECO:0000256" key="13">
    <source>
        <dbReference type="PIRSR" id="PIRSR630664-51"/>
    </source>
</evidence>
<comment type="cofactor">
    <cofactor evidence="1 13">
        <name>FAD</name>
        <dbReference type="ChEBI" id="CHEBI:57692"/>
    </cofactor>
</comment>
<dbReference type="InterPro" id="IPR037099">
    <property type="entry name" value="Fum_R/Succ_DH_flav-like_C_sf"/>
</dbReference>
<dbReference type="InterPro" id="IPR015939">
    <property type="entry name" value="Fum_Rdtase/Succ_DH_flav-like_C"/>
</dbReference>
<evidence type="ECO:0000256" key="4">
    <source>
        <dbReference type="ARBA" id="ARBA00012792"/>
    </source>
</evidence>
<dbReference type="GO" id="GO:0009055">
    <property type="term" value="F:electron transfer activity"/>
    <property type="evidence" value="ECO:0007669"/>
    <property type="project" value="TreeGrafter"/>
</dbReference>
<dbReference type="Gene3D" id="3.90.700.10">
    <property type="entry name" value="Succinate dehydrogenase/fumarate reductase flavoprotein, catalytic domain"/>
    <property type="match status" value="1"/>
</dbReference>
<accession>A0A3N2B9N4</accession>
<feature type="binding site" evidence="13">
    <location>
        <position position="241"/>
    </location>
    <ligand>
        <name>substrate</name>
    </ligand>
</feature>
<keyword evidence="7 13" id="KW-0274">FAD</keyword>
<dbReference type="GO" id="GO:0033765">
    <property type="term" value="F:steroid dehydrogenase activity, acting on the CH-CH group of donors"/>
    <property type="evidence" value="ECO:0007669"/>
    <property type="project" value="UniProtKB-ARBA"/>
</dbReference>
<keyword evidence="6 13" id="KW-0285">Flavoprotein</keyword>
<keyword evidence="5" id="KW-0813">Transport</keyword>
<evidence type="ECO:0000256" key="3">
    <source>
        <dbReference type="ARBA" id="ARBA00008040"/>
    </source>
</evidence>
<comment type="subcellular location">
    <subcellularLocation>
        <location evidence="2">Membrane</location>
        <topology evidence="2">Peripheral membrane protein</topology>
    </subcellularLocation>
</comment>
<comment type="similarity">
    <text evidence="3">Belongs to the FAD-dependent oxidoreductase 2 family. FRD/SDH subfamily.</text>
</comment>
<evidence type="ECO:0000259" key="14">
    <source>
        <dbReference type="Pfam" id="PF00890"/>
    </source>
</evidence>
<keyword evidence="8" id="KW-0249">Electron transport</keyword>
<proteinExistence type="inferred from homology"/>
<evidence type="ECO:0000313" key="17">
    <source>
        <dbReference type="Proteomes" id="UP000280668"/>
    </source>
</evidence>
<keyword evidence="9" id="KW-0560">Oxidoreductase</keyword>
<feature type="binding site" evidence="13">
    <location>
        <begin position="21"/>
        <end position="26"/>
    </location>
    <ligand>
        <name>FAD</name>
        <dbReference type="ChEBI" id="CHEBI:57692"/>
    </ligand>
</feature>
<dbReference type="InterPro" id="IPR003953">
    <property type="entry name" value="FAD-dep_OxRdtase_2_FAD-bd"/>
</dbReference>
<dbReference type="InterPro" id="IPR027477">
    <property type="entry name" value="Succ_DH/fumarate_Rdtase_cat_sf"/>
</dbReference>
<dbReference type="EC" id="1.3.5.1" evidence="4"/>
<dbReference type="PANTHER" id="PTHR11632:SF82">
    <property type="entry name" value="FUMARATE REDUCTASE FLAVOPROTEIN SUBUNIT"/>
    <property type="match status" value="1"/>
</dbReference>
<dbReference type="InterPro" id="IPR003952">
    <property type="entry name" value="FRD_SDH_FAD_BS"/>
</dbReference>
<evidence type="ECO:0000256" key="1">
    <source>
        <dbReference type="ARBA" id="ARBA00001974"/>
    </source>
</evidence>
<feature type="active site" description="Proton acceptor" evidence="12">
    <location>
        <position position="296"/>
    </location>
</feature>
<dbReference type="GO" id="GO:0022900">
    <property type="term" value="P:electron transport chain"/>
    <property type="evidence" value="ECO:0007669"/>
    <property type="project" value="InterPro"/>
</dbReference>
<dbReference type="InterPro" id="IPR036188">
    <property type="entry name" value="FAD/NAD-bd_sf"/>
</dbReference>
<dbReference type="Gene3D" id="1.20.58.100">
    <property type="entry name" value="Fumarate reductase/succinate dehydrogenase flavoprotein-like, C-terminal domain"/>
    <property type="match status" value="1"/>
</dbReference>
<evidence type="ECO:0000256" key="7">
    <source>
        <dbReference type="ARBA" id="ARBA00022827"/>
    </source>
</evidence>
<feature type="binding site" evidence="13">
    <location>
        <begin position="46"/>
        <end position="61"/>
    </location>
    <ligand>
        <name>FAD</name>
        <dbReference type="ChEBI" id="CHEBI:57692"/>
    </ligand>
</feature>
<feature type="binding site" evidence="13">
    <location>
        <begin position="411"/>
        <end position="412"/>
    </location>
    <ligand>
        <name>FAD</name>
        <dbReference type="ChEBI" id="CHEBI:57692"/>
    </ligand>
</feature>
<dbReference type="SUPFAM" id="SSF56425">
    <property type="entry name" value="Succinate dehydrogenase/fumarate reductase flavoprotein, catalytic domain"/>
    <property type="match status" value="1"/>
</dbReference>
<evidence type="ECO:0000256" key="9">
    <source>
        <dbReference type="ARBA" id="ARBA00023002"/>
    </source>
</evidence>
<evidence type="ECO:0000256" key="12">
    <source>
        <dbReference type="PIRSR" id="PIRSR000171-1"/>
    </source>
</evidence>
<dbReference type="RefSeq" id="WP_123302619.1">
    <property type="nucleotide sequence ID" value="NZ_RKHK01000001.1"/>
</dbReference>
<evidence type="ECO:0000256" key="11">
    <source>
        <dbReference type="ARBA" id="ARBA00049220"/>
    </source>
</evidence>
<dbReference type="Gene3D" id="3.50.50.60">
    <property type="entry name" value="FAD/NAD(P)-binding domain"/>
    <property type="match status" value="1"/>
</dbReference>
<keyword evidence="10" id="KW-0472">Membrane</keyword>
<dbReference type="FunFam" id="3.90.700.10:FF:000003">
    <property type="entry name" value="Fumarate reductase flavoprotein subunit"/>
    <property type="match status" value="1"/>
</dbReference>
<dbReference type="Proteomes" id="UP000280668">
    <property type="component" value="Unassembled WGS sequence"/>
</dbReference>
<dbReference type="PANTHER" id="PTHR11632">
    <property type="entry name" value="SUCCINATE DEHYDROGENASE 2 FLAVOPROTEIN SUBUNIT"/>
    <property type="match status" value="1"/>
</dbReference>
<protein>
    <recommendedName>
        <fullName evidence="4">succinate dehydrogenase</fullName>
        <ecNumber evidence="4">1.3.5.1</ecNumber>
    </recommendedName>
</protein>
<dbReference type="Pfam" id="PF00890">
    <property type="entry name" value="FAD_binding_2"/>
    <property type="match status" value="1"/>
</dbReference>
<dbReference type="GO" id="GO:0009061">
    <property type="term" value="P:anaerobic respiration"/>
    <property type="evidence" value="ECO:0007669"/>
    <property type="project" value="TreeGrafter"/>
</dbReference>
<dbReference type="GO" id="GO:0005886">
    <property type="term" value="C:plasma membrane"/>
    <property type="evidence" value="ECO:0007669"/>
    <property type="project" value="TreeGrafter"/>
</dbReference>
<dbReference type="GO" id="GO:0006113">
    <property type="term" value="P:fermentation"/>
    <property type="evidence" value="ECO:0007669"/>
    <property type="project" value="TreeGrafter"/>
</dbReference>
<feature type="domain" description="Fumarate reductase/succinate dehydrogenase flavoprotein-like C-terminal" evidence="15">
    <location>
        <begin position="467"/>
        <end position="552"/>
    </location>
</feature>
<dbReference type="OrthoDB" id="9805351at2"/>
<dbReference type="PRINTS" id="PR00368">
    <property type="entry name" value="FADPNR"/>
</dbReference>
<evidence type="ECO:0000256" key="8">
    <source>
        <dbReference type="ARBA" id="ARBA00022982"/>
    </source>
</evidence>
<name>A0A3N2B9N4_9MICO</name>
<dbReference type="Pfam" id="PF02910">
    <property type="entry name" value="Succ_DH_flav_C"/>
    <property type="match status" value="1"/>
</dbReference>